<sequence length="70" mass="8318">MESLHFTQKEQQLINTSLSPYPISIISTNRQLASQSSHHQQQYHQLEQHQLKQQHQQFFTCDETLLNNNI</sequence>
<reference evidence="2 3" key="1">
    <citation type="submission" date="2018-08" db="EMBL/GenBank/DDBJ databases">
        <title>Genome and evolution of the arbuscular mycorrhizal fungus Diversispora epigaea (formerly Glomus versiforme) and its bacterial endosymbionts.</title>
        <authorList>
            <person name="Sun X."/>
            <person name="Fei Z."/>
            <person name="Harrison M."/>
        </authorList>
    </citation>
    <scope>NUCLEOTIDE SEQUENCE [LARGE SCALE GENOMIC DNA]</scope>
    <source>
        <strain evidence="2 3">IT104</strain>
    </source>
</reference>
<dbReference type="Proteomes" id="UP000266861">
    <property type="component" value="Unassembled WGS sequence"/>
</dbReference>
<proteinExistence type="predicted"/>
<evidence type="ECO:0000313" key="2">
    <source>
        <dbReference type="EMBL" id="RHZ50633.1"/>
    </source>
</evidence>
<evidence type="ECO:0000313" key="1">
    <source>
        <dbReference type="EMBL" id="RHZ50632.1"/>
    </source>
</evidence>
<keyword evidence="3" id="KW-1185">Reference proteome</keyword>
<gene>
    <name evidence="1" type="ORF">Glove_494g34</name>
    <name evidence="2" type="ORF">Glove_494g35</name>
</gene>
<comment type="caution">
    <text evidence="2">The sequence shown here is derived from an EMBL/GenBank/DDBJ whole genome shotgun (WGS) entry which is preliminary data.</text>
</comment>
<accession>A0A397GNN1</accession>
<evidence type="ECO:0000313" key="3">
    <source>
        <dbReference type="Proteomes" id="UP000266861"/>
    </source>
</evidence>
<name>A0A397GNN1_9GLOM</name>
<dbReference type="AlphaFoldDB" id="A0A397GNN1"/>
<organism evidence="2 3">
    <name type="scientific">Diversispora epigaea</name>
    <dbReference type="NCBI Taxonomy" id="1348612"/>
    <lineage>
        <taxon>Eukaryota</taxon>
        <taxon>Fungi</taxon>
        <taxon>Fungi incertae sedis</taxon>
        <taxon>Mucoromycota</taxon>
        <taxon>Glomeromycotina</taxon>
        <taxon>Glomeromycetes</taxon>
        <taxon>Diversisporales</taxon>
        <taxon>Diversisporaceae</taxon>
        <taxon>Diversispora</taxon>
    </lineage>
</organism>
<protein>
    <submittedName>
        <fullName evidence="2">Uncharacterized protein</fullName>
    </submittedName>
</protein>
<dbReference type="EMBL" id="PQFF01000429">
    <property type="protein sequence ID" value="RHZ50632.1"/>
    <property type="molecule type" value="Genomic_DNA"/>
</dbReference>
<dbReference type="EMBL" id="PQFF01000429">
    <property type="protein sequence ID" value="RHZ50633.1"/>
    <property type="molecule type" value="Genomic_DNA"/>
</dbReference>